<comment type="caution">
    <text evidence="12">The sequence shown here is derived from an EMBL/GenBank/DDBJ whole genome shotgun (WGS) entry which is preliminary data.</text>
</comment>
<dbReference type="SMART" id="SM00342">
    <property type="entry name" value="HTH_ARAC"/>
    <property type="match status" value="1"/>
</dbReference>
<dbReference type="InterPro" id="IPR020449">
    <property type="entry name" value="Tscrpt_reg_AraC-type_HTH"/>
</dbReference>
<name>A0A1Y1RXA7_9SPIO</name>
<feature type="domain" description="HTH araC/xylS-type" evidence="10">
    <location>
        <begin position="427"/>
        <end position="526"/>
    </location>
</feature>
<gene>
    <name evidence="12" type="ORF">B4O97_13450</name>
</gene>
<dbReference type="GO" id="GO:0043565">
    <property type="term" value="F:sequence-specific DNA binding"/>
    <property type="evidence" value="ECO:0007669"/>
    <property type="project" value="InterPro"/>
</dbReference>
<dbReference type="PROSITE" id="PS01124">
    <property type="entry name" value="HTH_ARAC_FAMILY_2"/>
    <property type="match status" value="1"/>
</dbReference>
<keyword evidence="5" id="KW-0805">Transcription regulation</keyword>
<evidence type="ECO:0000259" key="10">
    <source>
        <dbReference type="PROSITE" id="PS01124"/>
    </source>
</evidence>
<dbReference type="STRING" id="1963862.B4O97_13450"/>
<comment type="subcellular location">
    <subcellularLocation>
        <location evidence="1">Cytoplasm</location>
    </subcellularLocation>
</comment>
<evidence type="ECO:0000313" key="12">
    <source>
        <dbReference type="EMBL" id="ORC34313.1"/>
    </source>
</evidence>
<accession>A0A1Y1RXA7</accession>
<dbReference type="InterPro" id="IPR041522">
    <property type="entry name" value="CdaR_GGDEF"/>
</dbReference>
<dbReference type="EMBL" id="MWQY01000014">
    <property type="protein sequence ID" value="ORC34313.1"/>
    <property type="molecule type" value="Genomic_DNA"/>
</dbReference>
<keyword evidence="6 12" id="KW-0238">DNA-binding</keyword>
<evidence type="ECO:0000256" key="3">
    <source>
        <dbReference type="ARBA" id="ARBA00022553"/>
    </source>
</evidence>
<keyword evidence="2" id="KW-0963">Cytoplasm</keyword>
<dbReference type="Pfam" id="PF12833">
    <property type="entry name" value="HTH_18"/>
    <property type="match status" value="1"/>
</dbReference>
<proteinExistence type="predicted"/>
<dbReference type="SMART" id="SM00448">
    <property type="entry name" value="REC"/>
    <property type="match status" value="1"/>
</dbReference>
<evidence type="ECO:0000256" key="7">
    <source>
        <dbReference type="ARBA" id="ARBA00023163"/>
    </source>
</evidence>
<keyword evidence="4" id="KW-0902">Two-component regulatory system</keyword>
<evidence type="ECO:0000256" key="4">
    <source>
        <dbReference type="ARBA" id="ARBA00023012"/>
    </source>
</evidence>
<evidence type="ECO:0000256" key="2">
    <source>
        <dbReference type="ARBA" id="ARBA00022490"/>
    </source>
</evidence>
<dbReference type="Gene3D" id="3.40.50.2300">
    <property type="match status" value="1"/>
</dbReference>
<dbReference type="GO" id="GO:0000160">
    <property type="term" value="P:phosphorelay signal transduction system"/>
    <property type="evidence" value="ECO:0007669"/>
    <property type="project" value="UniProtKB-KW"/>
</dbReference>
<dbReference type="Gene3D" id="1.10.10.60">
    <property type="entry name" value="Homeodomain-like"/>
    <property type="match status" value="2"/>
</dbReference>
<keyword evidence="9" id="KW-0175">Coiled coil</keyword>
<dbReference type="PANTHER" id="PTHR42713:SF3">
    <property type="entry name" value="TRANSCRIPTIONAL REGULATORY PROTEIN HPTR"/>
    <property type="match status" value="1"/>
</dbReference>
<feature type="modified residue" description="4-aspartylphosphate" evidence="8">
    <location>
        <position position="55"/>
    </location>
</feature>
<dbReference type="SUPFAM" id="SSF52172">
    <property type="entry name" value="CheY-like"/>
    <property type="match status" value="1"/>
</dbReference>
<dbReference type="AlphaFoldDB" id="A0A1Y1RXA7"/>
<dbReference type="OrthoDB" id="327083at2"/>
<dbReference type="GO" id="GO:0003700">
    <property type="term" value="F:DNA-binding transcription factor activity"/>
    <property type="evidence" value="ECO:0007669"/>
    <property type="project" value="InterPro"/>
</dbReference>
<dbReference type="InterPro" id="IPR009057">
    <property type="entry name" value="Homeodomain-like_sf"/>
</dbReference>
<dbReference type="RefSeq" id="WP_083051568.1">
    <property type="nucleotide sequence ID" value="NZ_MWQY01000014.1"/>
</dbReference>
<evidence type="ECO:0000256" key="6">
    <source>
        <dbReference type="ARBA" id="ARBA00023125"/>
    </source>
</evidence>
<feature type="coiled-coil region" evidence="9">
    <location>
        <begin position="109"/>
        <end position="136"/>
    </location>
</feature>
<dbReference type="GO" id="GO:0005737">
    <property type="term" value="C:cytoplasm"/>
    <property type="evidence" value="ECO:0007669"/>
    <property type="project" value="UniProtKB-SubCell"/>
</dbReference>
<evidence type="ECO:0000256" key="5">
    <source>
        <dbReference type="ARBA" id="ARBA00023015"/>
    </source>
</evidence>
<protein>
    <submittedName>
        <fullName evidence="12">DNA-binding response regulator</fullName>
    </submittedName>
</protein>
<dbReference type="CDD" id="cd17536">
    <property type="entry name" value="REC_YesN-like"/>
    <property type="match status" value="1"/>
</dbReference>
<keyword evidence="3 8" id="KW-0597">Phosphoprotein</keyword>
<evidence type="ECO:0000259" key="11">
    <source>
        <dbReference type="PROSITE" id="PS50110"/>
    </source>
</evidence>
<dbReference type="InterPro" id="IPR018060">
    <property type="entry name" value="HTH_AraC"/>
</dbReference>
<dbReference type="PROSITE" id="PS50110">
    <property type="entry name" value="RESPONSE_REGULATORY"/>
    <property type="match status" value="1"/>
</dbReference>
<evidence type="ECO:0000256" key="9">
    <source>
        <dbReference type="SAM" id="Coils"/>
    </source>
</evidence>
<dbReference type="PANTHER" id="PTHR42713">
    <property type="entry name" value="HISTIDINE KINASE-RELATED"/>
    <property type="match status" value="1"/>
</dbReference>
<keyword evidence="7" id="KW-0804">Transcription</keyword>
<feature type="domain" description="Response regulatory" evidence="11">
    <location>
        <begin position="3"/>
        <end position="120"/>
    </location>
</feature>
<keyword evidence="13" id="KW-1185">Reference proteome</keyword>
<dbReference type="InterPro" id="IPR001789">
    <property type="entry name" value="Sig_transdc_resp-reg_receiver"/>
</dbReference>
<dbReference type="InterPro" id="IPR051552">
    <property type="entry name" value="HptR"/>
</dbReference>
<evidence type="ECO:0000256" key="1">
    <source>
        <dbReference type="ARBA" id="ARBA00004496"/>
    </source>
</evidence>
<dbReference type="Proteomes" id="UP000192343">
    <property type="component" value="Unassembled WGS sequence"/>
</dbReference>
<dbReference type="SUPFAM" id="SSF46689">
    <property type="entry name" value="Homeodomain-like"/>
    <property type="match status" value="2"/>
</dbReference>
<dbReference type="Pfam" id="PF17853">
    <property type="entry name" value="GGDEF_2"/>
    <property type="match status" value="1"/>
</dbReference>
<organism evidence="12 13">
    <name type="scientific">Marispirochaeta aestuarii</name>
    <dbReference type="NCBI Taxonomy" id="1963862"/>
    <lineage>
        <taxon>Bacteria</taxon>
        <taxon>Pseudomonadati</taxon>
        <taxon>Spirochaetota</taxon>
        <taxon>Spirochaetia</taxon>
        <taxon>Spirochaetales</taxon>
        <taxon>Spirochaetaceae</taxon>
        <taxon>Marispirochaeta</taxon>
    </lineage>
</organism>
<evidence type="ECO:0000313" key="13">
    <source>
        <dbReference type="Proteomes" id="UP000192343"/>
    </source>
</evidence>
<sequence>MYSVFLVEDEIVTREGIRNSIPWDRTPYTLAGEAPDGEMALTVLQEVKPDILITDIKMPFMDGLTLSRIVKKDQPWIKIIILSGHDEFQYAKDAISIGIDEYLLKPVSSADMLATLEKVTRQIEEEKERITNIETLKMKIRSSQEVMREKWICDLVTGQLSSGDAIESARALGIDLIANSYVVMIVDVVPGSDTFSDYAVVKSIISSLVKEREEVLLFSPSLEKQGLIFKNLSRDSADDTVYSLAQAIRFETERNSGCRVSIGIGSMVSHVGEIVDSYADADRAVRYMSLTGKNKIIGVSDIQWSRRDNSRRKEEGPVVERLRFAAREEVDDIIDLYLDVFGRKSLDVADSSFFLLVYNDLIEIISGLVEEIEGDPQQAIPVSLQHDLGDSLADSSIPFRGQLRNLIEMWILYRDEHMNTRHNGIIRKAKNYIAENYMSQDMSLNTVASFVYVSPNHFSTIFSQEAGETFIEYLTNTRIENAKRLLSCSAMKCSDIAYEVGYSDPHYFSFIFKKNTGISPRDYRMTAVSRDPCACP</sequence>
<dbReference type="PRINTS" id="PR00032">
    <property type="entry name" value="HTHARAC"/>
</dbReference>
<dbReference type="Pfam" id="PF00072">
    <property type="entry name" value="Response_reg"/>
    <property type="match status" value="1"/>
</dbReference>
<reference evidence="12 13" key="1">
    <citation type="submission" date="2017-03" db="EMBL/GenBank/DDBJ databases">
        <title>Draft Genome sequence of Marispirochaeta sp. strain JC444.</title>
        <authorList>
            <person name="Shivani Y."/>
            <person name="Subhash Y."/>
            <person name="Sasikala C."/>
            <person name="Ramana C."/>
        </authorList>
    </citation>
    <scope>NUCLEOTIDE SEQUENCE [LARGE SCALE GENOMIC DNA]</scope>
    <source>
        <strain evidence="12 13">JC444</strain>
    </source>
</reference>
<dbReference type="InterPro" id="IPR011006">
    <property type="entry name" value="CheY-like_superfamily"/>
</dbReference>
<evidence type="ECO:0000256" key="8">
    <source>
        <dbReference type="PROSITE-ProRule" id="PRU00169"/>
    </source>
</evidence>